<evidence type="ECO:0000313" key="3">
    <source>
        <dbReference type="Proteomes" id="UP000626109"/>
    </source>
</evidence>
<sequence length="847" mass="91387">MLMFLSEFTDGKLGDQMMFFTRCAGVSLVRGTQCLAAIGLLTDLPSWCSKLKPSQSNRPSFTGAGVADLIRAERLMEQGVSASEDSMTNCRRAVSLDCDVHSAGGAQSRLLSGIGGLLIRDGSKRSSTAGSEQAAPGLNQAPPAPPPVLPFAAPAARATVGGGRAATAATGPPPVPAAALTSQEKTKKRKATEEMLSKYETLYGDGEWYGCDALVQNLEPLVTDNGLSAAMRKKVGSVLERRFVLLLIGDYQQMGPFDEAGPALRACDSDTYRYVHEYRLAENHRTGGALADIANRIRFRQISQADLDTLLRGRCWAADLSVEDIRALLLRYPTTTLTAVSRQCVRLLNDRATAAIFGDARVDDDKDVWCEIEDLKDSQLISDAKDDELEQAIVTELQAKALQTLLAGMEWGSFEAACLDIKQENAAAIKIQAIRRGKVARAKAAEEAQQRQEETSAASRIQAIQRGKIQRRQAEKQRQDKEEAAAILKIQAVHRGKASRAQGEEKKKQKEVDAANAKKLQAAQTETTEDLMGSMRNTLETGLLDGSLEKVLAGEEPARTSEVPSTGDFRTLPADAWAVLHGRFSEAAQSSEAELRTMMATKLEAALKDGSLETALIKAQGTKPTEQALSMEEQKAKLRNILEVSLDNGSLEKELSRFQKAPSDLNDVRAKMASQLEACLKDGSLEQALASCAAESKDAPAQDNDMEDIRAKMAIQLEASLYDGKLEKALAAVTPKATPSQTLSVEEVRQSASTALLKGMTDGSLEAAITQAKNEKESKFNLNEVRDKIAKQLQASLDDGSLEAALAKVKAKSAASSEPNIDEMREKMAKQLEACLKDGSLETALAQ</sequence>
<organism evidence="2 3">
    <name type="scientific">Polarella glacialis</name>
    <name type="common">Dinoflagellate</name>
    <dbReference type="NCBI Taxonomy" id="89957"/>
    <lineage>
        <taxon>Eukaryota</taxon>
        <taxon>Sar</taxon>
        <taxon>Alveolata</taxon>
        <taxon>Dinophyceae</taxon>
        <taxon>Suessiales</taxon>
        <taxon>Suessiaceae</taxon>
        <taxon>Polarella</taxon>
    </lineage>
</organism>
<evidence type="ECO:0000256" key="1">
    <source>
        <dbReference type="SAM" id="MobiDB-lite"/>
    </source>
</evidence>
<dbReference type="EMBL" id="CAJNNW010026724">
    <property type="protein sequence ID" value="CAE8687289.1"/>
    <property type="molecule type" value="Genomic_DNA"/>
</dbReference>
<evidence type="ECO:0000313" key="2">
    <source>
        <dbReference type="EMBL" id="CAE8687289.1"/>
    </source>
</evidence>
<reference evidence="2" key="1">
    <citation type="submission" date="2021-02" db="EMBL/GenBank/DDBJ databases">
        <authorList>
            <person name="Dougan E. K."/>
            <person name="Rhodes N."/>
            <person name="Thang M."/>
            <person name="Chan C."/>
        </authorList>
    </citation>
    <scope>NUCLEOTIDE SEQUENCE</scope>
</reference>
<feature type="compositionally biased region" description="Low complexity" evidence="1">
    <location>
        <begin position="150"/>
        <end position="170"/>
    </location>
</feature>
<feature type="compositionally biased region" description="Basic and acidic residues" evidence="1">
    <location>
        <begin position="472"/>
        <end position="481"/>
    </location>
</feature>
<dbReference type="PROSITE" id="PS50096">
    <property type="entry name" value="IQ"/>
    <property type="match status" value="3"/>
</dbReference>
<gene>
    <name evidence="2" type="ORF">PGLA2088_LOCUS25408</name>
</gene>
<feature type="compositionally biased region" description="Basic and acidic residues" evidence="1">
    <location>
        <begin position="502"/>
        <end position="513"/>
    </location>
</feature>
<feature type="non-terminal residue" evidence="2">
    <location>
        <position position="847"/>
    </location>
</feature>
<dbReference type="AlphaFoldDB" id="A0A813JYL6"/>
<proteinExistence type="predicted"/>
<feature type="region of interest" description="Disordered" evidence="1">
    <location>
        <begin position="448"/>
        <end position="481"/>
    </location>
</feature>
<name>A0A813JYL6_POLGL</name>
<feature type="region of interest" description="Disordered" evidence="1">
    <location>
        <begin position="122"/>
        <end position="189"/>
    </location>
</feature>
<feature type="region of interest" description="Disordered" evidence="1">
    <location>
        <begin position="494"/>
        <end position="529"/>
    </location>
</feature>
<dbReference type="Proteomes" id="UP000626109">
    <property type="component" value="Unassembled WGS sequence"/>
</dbReference>
<protein>
    <submittedName>
        <fullName evidence="2">Uncharacterized protein</fullName>
    </submittedName>
</protein>
<comment type="caution">
    <text evidence="2">The sequence shown here is derived from an EMBL/GenBank/DDBJ whole genome shotgun (WGS) entry which is preliminary data.</text>
</comment>
<accession>A0A813JYL6</accession>